<sequence>MAPGTIHNIIRFSRLITKGSIDAVFNTERVKVRDSLNLCAFDPAFCCRNPTIATSTTPSSTDAGKSVANLVFLF</sequence>
<organism evidence="1 2">
    <name type="scientific">Panagrellus redivivus</name>
    <name type="common">Microworm</name>
    <dbReference type="NCBI Taxonomy" id="6233"/>
    <lineage>
        <taxon>Eukaryota</taxon>
        <taxon>Metazoa</taxon>
        <taxon>Ecdysozoa</taxon>
        <taxon>Nematoda</taxon>
        <taxon>Chromadorea</taxon>
        <taxon>Rhabditida</taxon>
        <taxon>Tylenchina</taxon>
        <taxon>Panagrolaimomorpha</taxon>
        <taxon>Panagrolaimoidea</taxon>
        <taxon>Panagrolaimidae</taxon>
        <taxon>Panagrellus</taxon>
    </lineage>
</organism>
<reference evidence="1" key="1">
    <citation type="journal article" date="2013" name="Genetics">
        <title>The draft genome and transcriptome of Panagrellus redivivus are shaped by the harsh demands of a free-living lifestyle.</title>
        <authorList>
            <person name="Srinivasan J."/>
            <person name="Dillman A.R."/>
            <person name="Macchietto M.G."/>
            <person name="Heikkinen L."/>
            <person name="Lakso M."/>
            <person name="Fracchia K.M."/>
            <person name="Antoshechkin I."/>
            <person name="Mortazavi A."/>
            <person name="Wong G."/>
            <person name="Sternberg P.W."/>
        </authorList>
    </citation>
    <scope>NUCLEOTIDE SEQUENCE [LARGE SCALE GENOMIC DNA]</scope>
    <source>
        <strain evidence="1">MT8872</strain>
    </source>
</reference>
<evidence type="ECO:0000313" key="1">
    <source>
        <dbReference type="Proteomes" id="UP000492821"/>
    </source>
</evidence>
<proteinExistence type="predicted"/>
<accession>A0A7E4VXA5</accession>
<dbReference type="AlphaFoldDB" id="A0A7E4VXA5"/>
<dbReference type="WBParaSite" id="Pan_g4118.t1">
    <property type="protein sequence ID" value="Pan_g4118.t1"/>
    <property type="gene ID" value="Pan_g4118"/>
</dbReference>
<protein>
    <submittedName>
        <fullName evidence="2">Uncharacterized protein</fullName>
    </submittedName>
</protein>
<evidence type="ECO:0000313" key="2">
    <source>
        <dbReference type="WBParaSite" id="Pan_g4118.t1"/>
    </source>
</evidence>
<reference evidence="2" key="2">
    <citation type="submission" date="2020-10" db="UniProtKB">
        <authorList>
            <consortium name="WormBaseParasite"/>
        </authorList>
    </citation>
    <scope>IDENTIFICATION</scope>
</reference>
<keyword evidence="1" id="KW-1185">Reference proteome</keyword>
<dbReference type="Proteomes" id="UP000492821">
    <property type="component" value="Unassembled WGS sequence"/>
</dbReference>
<name>A0A7E4VXA5_PANRE</name>